<dbReference type="PROSITE" id="PS50085">
    <property type="entry name" value="RAPGAP"/>
    <property type="match status" value="1"/>
</dbReference>
<comment type="caution">
    <text evidence="6">The sequence shown here is derived from an EMBL/GenBank/DDBJ whole genome shotgun (WGS) entry which is preliminary data.</text>
</comment>
<proteinExistence type="predicted"/>
<evidence type="ECO:0000313" key="7">
    <source>
        <dbReference type="Proteomes" id="UP001151699"/>
    </source>
</evidence>
<dbReference type="Gene3D" id="3.40.50.11210">
    <property type="entry name" value="Rap/Ran-GAP"/>
    <property type="match status" value="1"/>
</dbReference>
<feature type="region of interest" description="Disordered" evidence="4">
    <location>
        <begin position="585"/>
        <end position="620"/>
    </location>
</feature>
<accession>A0A9Q0RX42</accession>
<dbReference type="InterPro" id="IPR011333">
    <property type="entry name" value="SKP1/BTB/POZ_sf"/>
</dbReference>
<dbReference type="SUPFAM" id="SSF111347">
    <property type="entry name" value="Rap/Ran-GAP"/>
    <property type="match status" value="1"/>
</dbReference>
<keyword evidence="1" id="KW-0343">GTPase activation</keyword>
<dbReference type="Proteomes" id="UP001151699">
    <property type="component" value="Chromosome C"/>
</dbReference>
<protein>
    <submittedName>
        <fullName evidence="6">Rap1 GTPase-activating protein 1</fullName>
    </submittedName>
</protein>
<feature type="region of interest" description="Disordered" evidence="4">
    <location>
        <begin position="642"/>
        <end position="675"/>
    </location>
</feature>
<dbReference type="InterPro" id="IPR050989">
    <property type="entry name" value="Rap1_Ran_GAP"/>
</dbReference>
<feature type="compositionally biased region" description="Polar residues" evidence="4">
    <location>
        <begin position="586"/>
        <end position="602"/>
    </location>
</feature>
<keyword evidence="7" id="KW-1185">Reference proteome</keyword>
<sequence>FLNDANIASRIKSQKYCAPAPELFSYTNIVLSVADEFCEEYPHNLIPTPGYWIECSRQKINMPNQLSLWDESDSDHDDNDKYGARGGVGMMGSGIGNSEAHLERGCSDLYEDDEDSEAAPRKKSAIEEQWEQQSGFELTSVEQETYEKYFYGTEHWNYFTNDEDLGPVILSIKQETINGRDQFRILVRAISYTVHGLIPASCVFADRYNREEVVRSLGKEVNLNPPLTLGQLPDTPEELLKLDQVFIKSELKVGVIYVKENQFTEEQILDNNENSPLFDEFLQLLGDRCRLRGFDKYKGGLDTVHDLTGLYSVYTNWRGIEIMFHVSTLLPYEKHDPQKLQRKRHIGNDIVCVVFLEADNTPFSPACIKSHFLHTFILVRVSARIKRKPTRYEVSVVTRDEVGAYKPYLWEQSVFEKGPMFREWVLTKVVNGERASYSAPKFARMQERTRSQMLEDIVANLANHAETGQIPKPYRRGSWRPIGHMRPSSPLLDSVRDQFEDYDQLAQDFTRVFLNTEPSCLKNAQLFDVVFLVGQSKQKARFVGVRAILAVRSRVFQEMLYGIQTGFGSPQVPVAELLARPAPTLMSPQSGGTHRLKSSNFLQVPDVETPRPKSVPSSPMVKRAFSRLGTITAGWGKSIRSRQNSTLHAEDKKKWTSSQDCSNKEGKDKEKQQSGQLGVPRLSVCADVQKVDRAKLAQTEFSIIEFDPDTFRVLLDYLHTGSCPLTCISIPGLICCAEHYDIPDLLQACFHHAKQFLRIDVVCSMLISLENYYWRYTSASELVNMILAFTESKANALFNLQDFLNLSESMVQMIMCRNLDVHEIRKFEAMLAWSRHKVKQKLSAKVDARLEFRCIMDRLTRDLKLHRISPNELIKVVLPSKAIKNERILETLMVQANTGAFRFSVLEEYTQKVKKQDSRCSEWGESFDYGL</sequence>
<gene>
    <name evidence="6" type="primary">RAP1GAP_0</name>
    <name evidence="6" type="ORF">Bhyg_14129</name>
</gene>
<dbReference type="Gene3D" id="6.10.140.210">
    <property type="match status" value="1"/>
</dbReference>
<dbReference type="GO" id="GO:0005096">
    <property type="term" value="F:GTPase activator activity"/>
    <property type="evidence" value="ECO:0007669"/>
    <property type="project" value="UniProtKB-KW"/>
</dbReference>
<dbReference type="Pfam" id="PF02145">
    <property type="entry name" value="Rap_GAP"/>
    <property type="match status" value="1"/>
</dbReference>
<keyword evidence="3" id="KW-0175">Coiled coil</keyword>
<evidence type="ECO:0000256" key="2">
    <source>
        <dbReference type="ARBA" id="ARBA00022553"/>
    </source>
</evidence>
<evidence type="ECO:0000256" key="3">
    <source>
        <dbReference type="ARBA" id="ARBA00023054"/>
    </source>
</evidence>
<evidence type="ECO:0000259" key="5">
    <source>
        <dbReference type="PROSITE" id="PS50085"/>
    </source>
</evidence>
<dbReference type="Pfam" id="PF00651">
    <property type="entry name" value="BTB"/>
    <property type="match status" value="1"/>
</dbReference>
<organism evidence="6 7">
    <name type="scientific">Pseudolycoriella hygida</name>
    <dbReference type="NCBI Taxonomy" id="35572"/>
    <lineage>
        <taxon>Eukaryota</taxon>
        <taxon>Metazoa</taxon>
        <taxon>Ecdysozoa</taxon>
        <taxon>Arthropoda</taxon>
        <taxon>Hexapoda</taxon>
        <taxon>Insecta</taxon>
        <taxon>Pterygota</taxon>
        <taxon>Neoptera</taxon>
        <taxon>Endopterygota</taxon>
        <taxon>Diptera</taxon>
        <taxon>Nematocera</taxon>
        <taxon>Sciaroidea</taxon>
        <taxon>Sciaridae</taxon>
        <taxon>Pseudolycoriella</taxon>
    </lineage>
</organism>
<dbReference type="AlphaFoldDB" id="A0A9Q0RX42"/>
<evidence type="ECO:0000256" key="1">
    <source>
        <dbReference type="ARBA" id="ARBA00022468"/>
    </source>
</evidence>
<dbReference type="SMART" id="SM00225">
    <property type="entry name" value="BTB"/>
    <property type="match status" value="1"/>
</dbReference>
<dbReference type="PANTHER" id="PTHR15711">
    <property type="entry name" value="RAP GTPASE-ACTIVATING PROTEIN"/>
    <property type="match status" value="1"/>
</dbReference>
<dbReference type="Pfam" id="PF21022">
    <property type="entry name" value="Rap-GAP_dimer"/>
    <property type="match status" value="1"/>
</dbReference>
<evidence type="ECO:0000313" key="6">
    <source>
        <dbReference type="EMBL" id="KAJ6635543.1"/>
    </source>
</evidence>
<dbReference type="GO" id="GO:0005737">
    <property type="term" value="C:cytoplasm"/>
    <property type="evidence" value="ECO:0007669"/>
    <property type="project" value="TreeGrafter"/>
</dbReference>
<keyword evidence="2" id="KW-0597">Phosphoprotein</keyword>
<dbReference type="InterPro" id="IPR000210">
    <property type="entry name" value="BTB/POZ_dom"/>
</dbReference>
<dbReference type="OrthoDB" id="2499658at2759"/>
<name>A0A9Q0RX42_9DIPT</name>
<reference evidence="6" key="1">
    <citation type="submission" date="2022-07" db="EMBL/GenBank/DDBJ databases">
        <authorList>
            <person name="Trinca V."/>
            <person name="Uliana J.V.C."/>
            <person name="Torres T.T."/>
            <person name="Ward R.J."/>
            <person name="Monesi N."/>
        </authorList>
    </citation>
    <scope>NUCLEOTIDE SEQUENCE</scope>
    <source>
        <strain evidence="6">HSMRA1968</strain>
        <tissue evidence="6">Whole embryos</tissue>
    </source>
</reference>
<feature type="non-terminal residue" evidence="6">
    <location>
        <position position="1"/>
    </location>
</feature>
<dbReference type="FunFam" id="3.40.50.11210:FF:000002">
    <property type="entry name" value="Signal-induced proliferation-associated 1-like protein 1"/>
    <property type="match status" value="1"/>
</dbReference>
<dbReference type="EMBL" id="WJQU01000004">
    <property type="protein sequence ID" value="KAJ6635543.1"/>
    <property type="molecule type" value="Genomic_DNA"/>
</dbReference>
<dbReference type="PANTHER" id="PTHR15711:SF25">
    <property type="entry name" value="RADISH, ISOFORM I"/>
    <property type="match status" value="1"/>
</dbReference>
<feature type="domain" description="Rap-GAP" evidence="5">
    <location>
        <begin position="239"/>
        <end position="457"/>
    </location>
</feature>
<dbReference type="GO" id="GO:0051056">
    <property type="term" value="P:regulation of small GTPase mediated signal transduction"/>
    <property type="evidence" value="ECO:0007669"/>
    <property type="project" value="InterPro"/>
</dbReference>
<dbReference type="InterPro" id="IPR035974">
    <property type="entry name" value="Rap/Ran-GAP_sf"/>
</dbReference>
<dbReference type="SUPFAM" id="SSF54695">
    <property type="entry name" value="POZ domain"/>
    <property type="match status" value="1"/>
</dbReference>
<dbReference type="Gene3D" id="3.30.710.10">
    <property type="entry name" value="Potassium Channel Kv1.1, Chain A"/>
    <property type="match status" value="2"/>
</dbReference>
<evidence type="ECO:0000256" key="4">
    <source>
        <dbReference type="SAM" id="MobiDB-lite"/>
    </source>
</evidence>
<feature type="compositionally biased region" description="Basic and acidic residues" evidence="4">
    <location>
        <begin position="662"/>
        <end position="672"/>
    </location>
</feature>
<dbReference type="InterPro" id="IPR000331">
    <property type="entry name" value="Rap/Ran_GAP_dom"/>
</dbReference>